<dbReference type="InterPro" id="IPR009061">
    <property type="entry name" value="DNA-bd_dom_put_sf"/>
</dbReference>
<dbReference type="SMART" id="SM00422">
    <property type="entry name" value="HTH_MERR"/>
    <property type="match status" value="1"/>
</dbReference>
<name>A0A8J3Q2L0_9ACTN</name>
<evidence type="ECO:0000259" key="2">
    <source>
        <dbReference type="PROSITE" id="PS50937"/>
    </source>
</evidence>
<gene>
    <name evidence="3" type="ORF">Rhe02_02470</name>
</gene>
<dbReference type="PANTHER" id="PTHR30204:SF97">
    <property type="entry name" value="MERR FAMILY REGULATORY PROTEIN"/>
    <property type="match status" value="1"/>
</dbReference>
<dbReference type="InterPro" id="IPR047057">
    <property type="entry name" value="MerR_fam"/>
</dbReference>
<dbReference type="EMBL" id="BONY01000001">
    <property type="protein sequence ID" value="GIH02180.1"/>
    <property type="molecule type" value="Genomic_DNA"/>
</dbReference>
<accession>A0A8J3Q2L0</accession>
<dbReference type="GO" id="GO:0003700">
    <property type="term" value="F:DNA-binding transcription factor activity"/>
    <property type="evidence" value="ECO:0007669"/>
    <property type="project" value="InterPro"/>
</dbReference>
<dbReference type="AlphaFoldDB" id="A0A8J3Q2L0"/>
<keyword evidence="1" id="KW-0238">DNA-binding</keyword>
<dbReference type="GO" id="GO:0003677">
    <property type="term" value="F:DNA binding"/>
    <property type="evidence" value="ECO:0007669"/>
    <property type="project" value="UniProtKB-KW"/>
</dbReference>
<organism evidence="3 4">
    <name type="scientific">Rhizocola hellebori</name>
    <dbReference type="NCBI Taxonomy" id="1392758"/>
    <lineage>
        <taxon>Bacteria</taxon>
        <taxon>Bacillati</taxon>
        <taxon>Actinomycetota</taxon>
        <taxon>Actinomycetes</taxon>
        <taxon>Micromonosporales</taxon>
        <taxon>Micromonosporaceae</taxon>
        <taxon>Rhizocola</taxon>
    </lineage>
</organism>
<feature type="domain" description="HTH merR-type" evidence="2">
    <location>
        <begin position="13"/>
        <end position="79"/>
    </location>
</feature>
<sequence length="268" mass="29479">MQTGGVEKYLLAGEFGAAARLSPKALRLYAEQGLLLPARVDPATGYRYYSPGQLPRARLIARLRGLGLPLARIEYLAGLTPEARAFELRGWLRAQRDRLDEWAVMVEAAPGPIDAELTHAVALREVPPAKVLCRSRRIDSTAMADFVGAAERDIRAHLRASGLPGDGPKLVFFQDLVTPDSEGLVEVAISYDGSIEPISDLHIRLAPEHTEAYLPVPPEYEELPLILRIYDVLEEWTDARPGVVCTGHPYEIYPGTGARFDVAYPIVS</sequence>
<protein>
    <submittedName>
        <fullName evidence="3">MerR family transcriptional regulator</fullName>
    </submittedName>
</protein>
<keyword evidence="4" id="KW-1185">Reference proteome</keyword>
<dbReference type="InterPro" id="IPR000551">
    <property type="entry name" value="MerR-type_HTH_dom"/>
</dbReference>
<dbReference type="Pfam" id="PF13411">
    <property type="entry name" value="MerR_1"/>
    <property type="match status" value="1"/>
</dbReference>
<dbReference type="SUPFAM" id="SSF46955">
    <property type="entry name" value="Putative DNA-binding domain"/>
    <property type="match status" value="1"/>
</dbReference>
<dbReference type="PANTHER" id="PTHR30204">
    <property type="entry name" value="REDOX-CYCLING DRUG-SENSING TRANSCRIPTIONAL ACTIVATOR SOXR"/>
    <property type="match status" value="1"/>
</dbReference>
<dbReference type="Proteomes" id="UP000612899">
    <property type="component" value="Unassembled WGS sequence"/>
</dbReference>
<evidence type="ECO:0000313" key="3">
    <source>
        <dbReference type="EMBL" id="GIH02180.1"/>
    </source>
</evidence>
<dbReference type="PROSITE" id="PS50937">
    <property type="entry name" value="HTH_MERR_2"/>
    <property type="match status" value="1"/>
</dbReference>
<dbReference type="InterPro" id="IPR011256">
    <property type="entry name" value="Reg_factor_effector_dom_sf"/>
</dbReference>
<evidence type="ECO:0000256" key="1">
    <source>
        <dbReference type="ARBA" id="ARBA00023125"/>
    </source>
</evidence>
<reference evidence="3" key="1">
    <citation type="submission" date="2021-01" db="EMBL/GenBank/DDBJ databases">
        <title>Whole genome shotgun sequence of Rhizocola hellebori NBRC 109834.</title>
        <authorList>
            <person name="Komaki H."/>
            <person name="Tamura T."/>
        </authorList>
    </citation>
    <scope>NUCLEOTIDE SEQUENCE</scope>
    <source>
        <strain evidence="3">NBRC 109834</strain>
    </source>
</reference>
<proteinExistence type="predicted"/>
<comment type="caution">
    <text evidence="3">The sequence shown here is derived from an EMBL/GenBank/DDBJ whole genome shotgun (WGS) entry which is preliminary data.</text>
</comment>
<dbReference type="Gene3D" id="1.10.1660.10">
    <property type="match status" value="1"/>
</dbReference>
<evidence type="ECO:0000313" key="4">
    <source>
        <dbReference type="Proteomes" id="UP000612899"/>
    </source>
</evidence>
<dbReference type="Gene3D" id="3.20.80.10">
    <property type="entry name" value="Regulatory factor, effector binding domain"/>
    <property type="match status" value="1"/>
</dbReference>